<keyword evidence="1" id="KW-1133">Transmembrane helix</keyword>
<feature type="transmembrane region" description="Helical" evidence="1">
    <location>
        <begin position="7"/>
        <end position="27"/>
    </location>
</feature>
<name>A0A1C9U8C4_9HYPO</name>
<feature type="transmembrane region" description="Helical" evidence="1">
    <location>
        <begin position="39"/>
        <end position="62"/>
    </location>
</feature>
<keyword evidence="1" id="KW-0812">Transmembrane</keyword>
<dbReference type="GeneID" id="29289956"/>
<dbReference type="AlphaFoldDB" id="A0A1C9U8C4"/>
<evidence type="ECO:0000313" key="2">
    <source>
        <dbReference type="EMBL" id="AOR52827.1"/>
    </source>
</evidence>
<geneLocation type="mitochondrion" evidence="2"/>
<organism evidence="2">
    <name type="scientific">Tolypocladium ophioglossoides</name>
    <dbReference type="NCBI Taxonomy" id="71617"/>
    <lineage>
        <taxon>Eukaryota</taxon>
        <taxon>Fungi</taxon>
        <taxon>Dikarya</taxon>
        <taxon>Ascomycota</taxon>
        <taxon>Pezizomycotina</taxon>
        <taxon>Sordariomycetes</taxon>
        <taxon>Hypocreomycetidae</taxon>
        <taxon>Hypocreales</taxon>
        <taxon>Ophiocordycipitaceae</taxon>
        <taxon>Tolypocladium</taxon>
    </lineage>
</organism>
<keyword evidence="2" id="KW-0496">Mitochondrion</keyword>
<protein>
    <submittedName>
        <fullName evidence="2">Orf242</fullName>
    </submittedName>
</protein>
<evidence type="ECO:0000256" key="1">
    <source>
        <dbReference type="SAM" id="Phobius"/>
    </source>
</evidence>
<keyword evidence="1" id="KW-0472">Membrane</keyword>
<sequence length="311" mass="33717">MMNLNYLNFYIVVPSTLFFYCLFQGYFSIQNIKNLLRSYPLIGTVLNILVSVLLICLLLYLFTDTVYAMAPDGSDLPKPEVKLTTGDVSNSIQIKDSNINIPNVVATGLTNLGAGAAIAAGLKGGASIAKATGLSPGAKLGVMAAGAIIGGTTVTTVNAIGSLYQKNVDNAVTSAPKSNLTTPPTSNPGSDNGGPAFSIEPSADLDTVMSLLSANHILHVCILYLPIALMILYISTMIFENKWNLIFIKNIFGEWFYNLFIKSLSYTGKYNRIWMFIGWVFLVFASLVTLYISYFLLNNIDTISEIVQKGK</sequence>
<feature type="transmembrane region" description="Helical" evidence="1">
    <location>
        <begin position="273"/>
        <end position="297"/>
    </location>
</feature>
<accession>A0A1C9U8C4</accession>
<feature type="transmembrane region" description="Helical" evidence="1">
    <location>
        <begin position="217"/>
        <end position="239"/>
    </location>
</feature>
<proteinExistence type="predicted"/>
<reference evidence="2" key="1">
    <citation type="submission" date="2016-06" db="EMBL/GenBank/DDBJ databases">
        <authorList>
            <person name="Huang F."/>
            <person name="Li Y."/>
            <person name="Chen X."/>
        </authorList>
    </citation>
    <scope>NUCLEOTIDE SEQUENCE</scope>
    <source>
        <strain evidence="2">L2</strain>
    </source>
</reference>
<dbReference type="EMBL" id="KX455872">
    <property type="protein sequence ID" value="AOR52827.1"/>
    <property type="molecule type" value="Genomic_DNA"/>
</dbReference>
<dbReference type="RefSeq" id="YP_009307006.1">
    <property type="nucleotide sequence ID" value="NC_031384.1"/>
</dbReference>